<feature type="region of interest" description="Disordered" evidence="1">
    <location>
        <begin position="98"/>
        <end position="117"/>
    </location>
</feature>
<dbReference type="AlphaFoldDB" id="A0A427B4M8"/>
<dbReference type="EMBL" id="AMZH03000493">
    <property type="protein sequence ID" value="RRT83435.1"/>
    <property type="molecule type" value="Genomic_DNA"/>
</dbReference>
<evidence type="ECO:0000256" key="1">
    <source>
        <dbReference type="SAM" id="MobiDB-lite"/>
    </source>
</evidence>
<evidence type="ECO:0000313" key="3">
    <source>
        <dbReference type="Proteomes" id="UP000287651"/>
    </source>
</evidence>
<reference evidence="2 3" key="1">
    <citation type="journal article" date="2014" name="Agronomy (Basel)">
        <title>A Draft Genome Sequence for Ensete ventricosum, the Drought-Tolerant Tree Against Hunger.</title>
        <authorList>
            <person name="Harrison J."/>
            <person name="Moore K.A."/>
            <person name="Paszkiewicz K."/>
            <person name="Jones T."/>
            <person name="Grant M."/>
            <person name="Ambacheew D."/>
            <person name="Muzemil S."/>
            <person name="Studholme D.J."/>
        </authorList>
    </citation>
    <scope>NUCLEOTIDE SEQUENCE [LARGE SCALE GENOMIC DNA]</scope>
</reference>
<accession>A0A427B4M8</accession>
<gene>
    <name evidence="2" type="ORF">B296_00002215</name>
</gene>
<feature type="region of interest" description="Disordered" evidence="1">
    <location>
        <begin position="136"/>
        <end position="198"/>
    </location>
</feature>
<dbReference type="Proteomes" id="UP000287651">
    <property type="component" value="Unassembled WGS sequence"/>
</dbReference>
<feature type="compositionally biased region" description="Basic and acidic residues" evidence="1">
    <location>
        <begin position="99"/>
        <end position="109"/>
    </location>
</feature>
<proteinExistence type="predicted"/>
<comment type="caution">
    <text evidence="2">The sequence shown here is derived from an EMBL/GenBank/DDBJ whole genome shotgun (WGS) entry which is preliminary data.</text>
</comment>
<name>A0A427B4M8_ENSVE</name>
<protein>
    <submittedName>
        <fullName evidence="2">Uncharacterized protein</fullName>
    </submittedName>
</protein>
<organism evidence="2 3">
    <name type="scientific">Ensete ventricosum</name>
    <name type="common">Abyssinian banana</name>
    <name type="synonym">Musa ensete</name>
    <dbReference type="NCBI Taxonomy" id="4639"/>
    <lineage>
        <taxon>Eukaryota</taxon>
        <taxon>Viridiplantae</taxon>
        <taxon>Streptophyta</taxon>
        <taxon>Embryophyta</taxon>
        <taxon>Tracheophyta</taxon>
        <taxon>Spermatophyta</taxon>
        <taxon>Magnoliopsida</taxon>
        <taxon>Liliopsida</taxon>
        <taxon>Zingiberales</taxon>
        <taxon>Musaceae</taxon>
        <taxon>Ensete</taxon>
    </lineage>
</organism>
<feature type="compositionally biased region" description="Basic residues" evidence="1">
    <location>
        <begin position="136"/>
        <end position="151"/>
    </location>
</feature>
<sequence length="198" mass="22150">MVYTYPERVLPAGRTVDVREAVLVHDPVGLVPPGGLAGVEDEGLLDGHRRGGYDRLVRPGRLPVSRSRRPVRPRPVRVLPVPRREEVPLFLPVRRHPCHDRSRVDDHPTKTTRTSQGHEIKKLYLGVARGRTCRGRAPRRWGRRRGGRRTCGKGSASRAPRPWDGTGTRAAAADPRLSSLAPFDQQPSWSRLIGAREN</sequence>
<evidence type="ECO:0000313" key="2">
    <source>
        <dbReference type="EMBL" id="RRT83435.1"/>
    </source>
</evidence>